<organism evidence="1 2">
    <name type="scientific">Leptospira idonii</name>
    <dbReference type="NCBI Taxonomy" id="1193500"/>
    <lineage>
        <taxon>Bacteria</taxon>
        <taxon>Pseudomonadati</taxon>
        <taxon>Spirochaetota</taxon>
        <taxon>Spirochaetia</taxon>
        <taxon>Leptospirales</taxon>
        <taxon>Leptospiraceae</taxon>
        <taxon>Leptospira</taxon>
    </lineage>
</organism>
<protein>
    <recommendedName>
        <fullName evidence="3">SDR family NAD(P)-dependent oxidoreductase</fullName>
    </recommendedName>
</protein>
<dbReference type="EMBL" id="RQHW01000078">
    <property type="protein sequence ID" value="TGN17329.1"/>
    <property type="molecule type" value="Genomic_DNA"/>
</dbReference>
<evidence type="ECO:0008006" key="3">
    <source>
        <dbReference type="Google" id="ProtNLM"/>
    </source>
</evidence>
<comment type="caution">
    <text evidence="1">The sequence shown here is derived from an EMBL/GenBank/DDBJ whole genome shotgun (WGS) entry which is preliminary data.</text>
</comment>
<dbReference type="OrthoDB" id="342055at2"/>
<sequence>MRQKQYLIIGGSGEAGQSALEELRNSQPNALLVATTTGSSEIGGADITLTNISADHHITQNISSQLNSKNISQEWEALIYTPALGEVGYPIRQTSKEALSSALSISYDPLVLLEKEFKPKLSIGYSAFYWLPHTLSFYGSMGYVKLIMDEWALTSPSNRKIIRAGTFYSKSVRGISLILQRSLKTTQEEELLDLKNKFQSSQLKFQDFFLEYAWNHEREYFADKAEDSPYRATTRSDLGRGLRYALQIEEPIITVLGDWTWKENQLPYLPDWFQSKELL</sequence>
<dbReference type="RefSeq" id="WP_135761883.1">
    <property type="nucleotide sequence ID" value="NZ_RQHW01000078.1"/>
</dbReference>
<proteinExistence type="predicted"/>
<reference evidence="1" key="1">
    <citation type="journal article" date="2019" name="PLoS Negl. Trop. Dis.">
        <title>Revisiting the worldwide diversity of Leptospira species in the environment.</title>
        <authorList>
            <person name="Vincent A.T."/>
            <person name="Schiettekatte O."/>
            <person name="Bourhy P."/>
            <person name="Veyrier F.J."/>
            <person name="Picardeau M."/>
        </authorList>
    </citation>
    <scope>NUCLEOTIDE SEQUENCE [LARGE SCALE GENOMIC DNA]</scope>
    <source>
        <strain evidence="1">201300427</strain>
    </source>
</reference>
<gene>
    <name evidence="1" type="ORF">EHS15_17485</name>
</gene>
<name>A0A4R9LWT1_9LEPT</name>
<evidence type="ECO:0000313" key="1">
    <source>
        <dbReference type="EMBL" id="TGN17329.1"/>
    </source>
</evidence>
<dbReference type="AlphaFoldDB" id="A0A4R9LWT1"/>
<evidence type="ECO:0000313" key="2">
    <source>
        <dbReference type="Proteomes" id="UP000298058"/>
    </source>
</evidence>
<accession>A0A4R9LWT1</accession>
<keyword evidence="2" id="KW-1185">Reference proteome</keyword>
<dbReference type="Proteomes" id="UP000298058">
    <property type="component" value="Unassembled WGS sequence"/>
</dbReference>